<feature type="repeat" description="MBT" evidence="13">
    <location>
        <begin position="293"/>
        <end position="393"/>
    </location>
</feature>
<dbReference type="FunFam" id="4.10.320.30:FF:000001">
    <property type="entry name" value="Myelin transcription factor 1-like, a"/>
    <property type="match status" value="1"/>
</dbReference>
<dbReference type="EMBL" id="AMQN01005755">
    <property type="status" value="NOT_ANNOTATED_CDS"/>
    <property type="molecule type" value="Genomic_DNA"/>
</dbReference>
<evidence type="ECO:0000256" key="10">
    <source>
        <dbReference type="ARBA" id="ARBA00023242"/>
    </source>
</evidence>
<evidence type="ECO:0000259" key="16">
    <source>
        <dbReference type="PROSITE" id="PS50105"/>
    </source>
</evidence>
<reference evidence="17 19" key="2">
    <citation type="journal article" date="2013" name="Nature">
        <title>Insights into bilaterian evolution from three spiralian genomes.</title>
        <authorList>
            <person name="Simakov O."/>
            <person name="Marletaz F."/>
            <person name="Cho S.J."/>
            <person name="Edsinger-Gonzales E."/>
            <person name="Havlak P."/>
            <person name="Hellsten U."/>
            <person name="Kuo D.H."/>
            <person name="Larsson T."/>
            <person name="Lv J."/>
            <person name="Arendt D."/>
            <person name="Savage R."/>
            <person name="Osoegawa K."/>
            <person name="de Jong P."/>
            <person name="Grimwood J."/>
            <person name="Chapman J.A."/>
            <person name="Shapiro H."/>
            <person name="Aerts A."/>
            <person name="Otillar R.P."/>
            <person name="Terry A.Y."/>
            <person name="Boore J.L."/>
            <person name="Grigoriev I.V."/>
            <person name="Lindberg D.R."/>
            <person name="Seaver E.C."/>
            <person name="Weisblat D.A."/>
            <person name="Putnam N.H."/>
            <person name="Rokhsar D.S."/>
        </authorList>
    </citation>
    <scope>NUCLEOTIDE SEQUENCE</scope>
    <source>
        <strain evidence="17 19">I ESC-2004</strain>
    </source>
</reference>
<evidence type="ECO:0000256" key="13">
    <source>
        <dbReference type="PROSITE-ProRule" id="PRU00459"/>
    </source>
</evidence>
<dbReference type="InterPro" id="IPR002515">
    <property type="entry name" value="Znf_C2H2C"/>
</dbReference>
<dbReference type="SUPFAM" id="SSF63748">
    <property type="entry name" value="Tudor/PWWP/MBT"/>
    <property type="match status" value="3"/>
</dbReference>
<protein>
    <recommendedName>
        <fullName evidence="11">Lethal(3)malignant brain tumor-like protein 1</fullName>
    </recommendedName>
    <alternativeName>
        <fullName evidence="12">L(3)mbt protein homolog</fullName>
    </alternativeName>
</protein>
<dbReference type="GO" id="GO:0003682">
    <property type="term" value="F:chromatin binding"/>
    <property type="evidence" value="ECO:0007669"/>
    <property type="project" value="TreeGrafter"/>
</dbReference>
<proteinExistence type="predicted"/>
<reference evidence="19" key="1">
    <citation type="submission" date="2012-12" db="EMBL/GenBank/DDBJ databases">
        <authorList>
            <person name="Hellsten U."/>
            <person name="Grimwood J."/>
            <person name="Chapman J.A."/>
            <person name="Shapiro H."/>
            <person name="Aerts A."/>
            <person name="Otillar R.P."/>
            <person name="Terry A.Y."/>
            <person name="Boore J.L."/>
            <person name="Simakov O."/>
            <person name="Marletaz F."/>
            <person name="Cho S.-J."/>
            <person name="Edsinger-Gonzales E."/>
            <person name="Havlak P."/>
            <person name="Kuo D.-H."/>
            <person name="Larsson T."/>
            <person name="Lv J."/>
            <person name="Arendt D."/>
            <person name="Savage R."/>
            <person name="Osoegawa K."/>
            <person name="de Jong P."/>
            <person name="Lindberg D.R."/>
            <person name="Seaver E.C."/>
            <person name="Weisblat D.A."/>
            <person name="Putnam N.H."/>
            <person name="Grigoriev I.V."/>
            <person name="Rokhsar D.S."/>
        </authorList>
    </citation>
    <scope>NUCLEOTIDE SEQUENCE</scope>
    <source>
        <strain evidence="19">I ESC-2004</strain>
    </source>
</reference>
<dbReference type="GO" id="GO:0042393">
    <property type="term" value="F:histone binding"/>
    <property type="evidence" value="ECO:0007669"/>
    <property type="project" value="TreeGrafter"/>
</dbReference>
<keyword evidence="3" id="KW-0479">Metal-binding</keyword>
<dbReference type="SMART" id="SM00454">
    <property type="entry name" value="SAM"/>
    <property type="match status" value="1"/>
</dbReference>
<dbReference type="SUPFAM" id="SSF103637">
    <property type="entry name" value="CCHHC domain"/>
    <property type="match status" value="2"/>
</dbReference>
<feature type="repeat" description="MBT" evidence="13">
    <location>
        <begin position="181"/>
        <end position="285"/>
    </location>
</feature>
<dbReference type="InterPro" id="IPR001660">
    <property type="entry name" value="SAM"/>
</dbReference>
<gene>
    <name evidence="17" type="ORF">CAPTEDRAFT_161824</name>
</gene>
<dbReference type="InterPro" id="IPR036060">
    <property type="entry name" value="Znf_C2H2C_sf"/>
</dbReference>
<keyword evidence="10" id="KW-0539">Nucleus</keyword>
<feature type="domain" description="SAM" evidence="16">
    <location>
        <begin position="734"/>
        <end position="798"/>
    </location>
</feature>
<evidence type="ECO:0000256" key="7">
    <source>
        <dbReference type="ARBA" id="ARBA00022853"/>
    </source>
</evidence>
<dbReference type="SMART" id="SM00561">
    <property type="entry name" value="MBT"/>
    <property type="match status" value="3"/>
</dbReference>
<evidence type="ECO:0000313" key="17">
    <source>
        <dbReference type="EMBL" id="ELU11332.1"/>
    </source>
</evidence>
<dbReference type="CDD" id="cd20101">
    <property type="entry name" value="MBT_L3MBTL1-like_rpt1"/>
    <property type="match status" value="1"/>
</dbReference>
<evidence type="ECO:0000256" key="5">
    <source>
        <dbReference type="ARBA" id="ARBA00022771"/>
    </source>
</evidence>
<dbReference type="GO" id="GO:0005634">
    <property type="term" value="C:nucleus"/>
    <property type="evidence" value="ECO:0007669"/>
    <property type="project" value="UniProtKB-SubCell"/>
</dbReference>
<evidence type="ECO:0000313" key="18">
    <source>
        <dbReference type="EnsemblMetazoa" id="CapteP161824"/>
    </source>
</evidence>
<dbReference type="AlphaFoldDB" id="R7UYI1"/>
<evidence type="ECO:0000256" key="3">
    <source>
        <dbReference type="ARBA" id="ARBA00022723"/>
    </source>
</evidence>
<keyword evidence="2" id="KW-0678">Repressor</keyword>
<keyword evidence="5" id="KW-0863">Zinc-finger</keyword>
<keyword evidence="6" id="KW-0862">Zinc</keyword>
<evidence type="ECO:0000256" key="15">
    <source>
        <dbReference type="SAM" id="MobiDB-lite"/>
    </source>
</evidence>
<evidence type="ECO:0000256" key="11">
    <source>
        <dbReference type="ARBA" id="ARBA00068102"/>
    </source>
</evidence>
<evidence type="ECO:0000256" key="6">
    <source>
        <dbReference type="ARBA" id="ARBA00022833"/>
    </source>
</evidence>
<dbReference type="InterPro" id="IPR013761">
    <property type="entry name" value="SAM/pointed_sf"/>
</dbReference>
<keyword evidence="8" id="KW-0805">Transcription regulation</keyword>
<organism evidence="17">
    <name type="scientific">Capitella teleta</name>
    <name type="common">Polychaete worm</name>
    <dbReference type="NCBI Taxonomy" id="283909"/>
    <lineage>
        <taxon>Eukaryota</taxon>
        <taxon>Metazoa</taxon>
        <taxon>Spiralia</taxon>
        <taxon>Lophotrochozoa</taxon>
        <taxon>Annelida</taxon>
        <taxon>Polychaeta</taxon>
        <taxon>Sedentaria</taxon>
        <taxon>Scolecida</taxon>
        <taxon>Capitellidae</taxon>
        <taxon>Capitella</taxon>
    </lineage>
</organism>
<feature type="compositionally biased region" description="Basic and acidic residues" evidence="15">
    <location>
        <begin position="152"/>
        <end position="170"/>
    </location>
</feature>
<evidence type="ECO:0000256" key="8">
    <source>
        <dbReference type="ARBA" id="ARBA00023015"/>
    </source>
</evidence>
<sequence length="808" mass="89617">MEWQDGIGTLPGSDLKFRMNEFGVMELVAEGDDALECQESPLNSSGGEAASSSQAKEEAASSSQGKGEEPQSPPLPPADDQQDQSNADEMRCCPNCGTHGTASELFVEGRFCSKDCQEFYRKSLQAKNRVMFEKNEKRKKKKRNLDGYQTSEVKRNEKLPRLEPAPEMRPDLTVPSKKRGFNWAAYLDAEKAQPAPTKLFKEVMVLLQAFPNAKNGYRAGMKLEGIDTRNPSLYCVLTVAEVKGYRLRLHFDGYNECYDFWTNADSPFIFPAGWAEKNGKKLQPPRGFTSDNFSWSTYLKSSKSQAAPKNLFANTQVASVTPHGFRIGMKLEAVDKKNSSLTCVATVVDVLGDRILIHFDGWEDSYDYWCDPSSPYIHPVGWCQANAKVLSPPNGNTNIAGFTWEKYLRATKTQAVPARAFKTRPPHGFQKGMRVEVADRRNPILIRVATIFETEPYRVLLHFDGWFDIYDYWEEDDCLDLHPPGWCLRTGYPLTPPITPAELTTSPSQGGCPTPGCNGVGHIKGAKYTGHHSAFGCPYSNMNINKEWPIQDRISTLARADSHPNDISDPYKMNEGKCPTPGCDGLGHVTGKYTAHHRTSGCPLAEKLNSPSGTPSAEVEVKLEKPLYGPGSGRGRKKNKIKQLMLKQKELQQQQQQNRSNDLHGAASKFCAIEASENGVHNLHQGIHQSVFMASINGPAAFPPPSRDLPLCWEQHCKLLPGVHQYNAKDVASWGPHEVASFVATLPGCSDLAPQFIEQDIDGEALMLLNQADIVKILQVKLGPALKIYNSILMMQSNTELEVSTSPK</sequence>
<comment type="subcellular location">
    <subcellularLocation>
        <location evidence="1">Nucleus</location>
    </subcellularLocation>
</comment>
<dbReference type="GO" id="GO:0008270">
    <property type="term" value="F:zinc ion binding"/>
    <property type="evidence" value="ECO:0007669"/>
    <property type="project" value="UniProtKB-KW"/>
</dbReference>
<accession>R7UYI1</accession>
<keyword evidence="19" id="KW-1185">Reference proteome</keyword>
<dbReference type="STRING" id="283909.R7UYI1"/>
<dbReference type="FunFam" id="2.30.30.140:FF:000007">
    <property type="entry name" value="Lethal(3)malignant brain tumor-like protein 1"/>
    <property type="match status" value="1"/>
</dbReference>
<dbReference type="GO" id="GO:0006325">
    <property type="term" value="P:chromatin organization"/>
    <property type="evidence" value="ECO:0007669"/>
    <property type="project" value="UniProtKB-KW"/>
</dbReference>
<dbReference type="Proteomes" id="UP000014760">
    <property type="component" value="Unassembled WGS sequence"/>
</dbReference>
<dbReference type="Gene3D" id="4.10.320.30">
    <property type="match status" value="2"/>
</dbReference>
<feature type="compositionally biased region" description="Low complexity" evidence="15">
    <location>
        <begin position="44"/>
        <end position="65"/>
    </location>
</feature>
<dbReference type="Pfam" id="PF00536">
    <property type="entry name" value="SAM_1"/>
    <property type="match status" value="1"/>
</dbReference>
<feature type="region of interest" description="Disordered" evidence="15">
    <location>
        <begin position="133"/>
        <end position="174"/>
    </location>
</feature>
<dbReference type="CDD" id="cd20103">
    <property type="entry name" value="MBT_L3MBTL1-like_rpt3"/>
    <property type="match status" value="1"/>
</dbReference>
<evidence type="ECO:0000256" key="4">
    <source>
        <dbReference type="ARBA" id="ARBA00022737"/>
    </source>
</evidence>
<dbReference type="SUPFAM" id="SSF47769">
    <property type="entry name" value="SAM/Pointed domain"/>
    <property type="match status" value="1"/>
</dbReference>
<dbReference type="PROSITE" id="PS51802">
    <property type="entry name" value="ZF_CCHHC"/>
    <property type="match status" value="2"/>
</dbReference>
<keyword evidence="7" id="KW-0156">Chromatin regulator</keyword>
<dbReference type="InterPro" id="IPR050548">
    <property type="entry name" value="PcG_chromatin_remod_factors"/>
</dbReference>
<dbReference type="Gene3D" id="2.30.30.140">
    <property type="match status" value="3"/>
</dbReference>
<keyword evidence="4" id="KW-0677">Repeat</keyword>
<evidence type="ECO:0000256" key="1">
    <source>
        <dbReference type="ARBA" id="ARBA00004123"/>
    </source>
</evidence>
<evidence type="ECO:0000313" key="19">
    <source>
        <dbReference type="Proteomes" id="UP000014760"/>
    </source>
</evidence>
<dbReference type="EMBL" id="KB296765">
    <property type="protein sequence ID" value="ELU11332.1"/>
    <property type="molecule type" value="Genomic_DNA"/>
</dbReference>
<dbReference type="Gene3D" id="1.10.150.50">
    <property type="entry name" value="Transcription Factor, Ets-1"/>
    <property type="match status" value="1"/>
</dbReference>
<dbReference type="PROSITE" id="PS50105">
    <property type="entry name" value="SAM_DOMAIN"/>
    <property type="match status" value="1"/>
</dbReference>
<dbReference type="OrthoDB" id="8188861at2759"/>
<dbReference type="InterPro" id="IPR004092">
    <property type="entry name" value="Mbt"/>
</dbReference>
<dbReference type="GO" id="GO:0045892">
    <property type="term" value="P:negative regulation of DNA-templated transcription"/>
    <property type="evidence" value="ECO:0007669"/>
    <property type="project" value="TreeGrafter"/>
</dbReference>
<reference evidence="18" key="3">
    <citation type="submission" date="2015-06" db="UniProtKB">
        <authorList>
            <consortium name="EnsemblMetazoa"/>
        </authorList>
    </citation>
    <scope>IDENTIFICATION</scope>
</reference>
<dbReference type="HOGENOM" id="CLU_004064_0_1_1"/>
<dbReference type="PANTHER" id="PTHR12247">
    <property type="entry name" value="POLYCOMB GROUP PROTEIN"/>
    <property type="match status" value="1"/>
</dbReference>
<evidence type="ECO:0000256" key="9">
    <source>
        <dbReference type="ARBA" id="ARBA00023163"/>
    </source>
</evidence>
<evidence type="ECO:0000256" key="14">
    <source>
        <dbReference type="SAM" id="Coils"/>
    </source>
</evidence>
<keyword evidence="9" id="KW-0804">Transcription</keyword>
<dbReference type="Pfam" id="PF02820">
    <property type="entry name" value="MBT"/>
    <property type="match status" value="3"/>
</dbReference>
<dbReference type="Pfam" id="PF01530">
    <property type="entry name" value="zf-C2HC"/>
    <property type="match status" value="2"/>
</dbReference>
<dbReference type="PANTHER" id="PTHR12247:SF131">
    <property type="entry name" value="LD05287P"/>
    <property type="match status" value="1"/>
</dbReference>
<feature type="region of interest" description="Disordered" evidence="15">
    <location>
        <begin position="33"/>
        <end position="86"/>
    </location>
</feature>
<dbReference type="EnsemblMetazoa" id="CapteT161824">
    <property type="protein sequence ID" value="CapteP161824"/>
    <property type="gene ID" value="CapteG161824"/>
</dbReference>
<dbReference type="CDD" id="cd20102">
    <property type="entry name" value="MBT_L3MBTL1-like_rpt2"/>
    <property type="match status" value="1"/>
</dbReference>
<dbReference type="OMA" id="QSHVEHT"/>
<evidence type="ECO:0000256" key="2">
    <source>
        <dbReference type="ARBA" id="ARBA00022491"/>
    </source>
</evidence>
<evidence type="ECO:0000256" key="12">
    <source>
        <dbReference type="ARBA" id="ARBA00079425"/>
    </source>
</evidence>
<feature type="repeat" description="MBT" evidence="13">
    <location>
        <begin position="402"/>
        <end position="497"/>
    </location>
</feature>
<name>R7UYI1_CAPTE</name>
<dbReference type="PROSITE" id="PS51079">
    <property type="entry name" value="MBT"/>
    <property type="match status" value="3"/>
</dbReference>
<feature type="coiled-coil region" evidence="14">
    <location>
        <begin position="634"/>
        <end position="661"/>
    </location>
</feature>
<keyword evidence="14" id="KW-0175">Coiled coil</keyword>